<feature type="modified residue" description="4-aspartylphosphate" evidence="8">
    <location>
        <position position="55"/>
    </location>
</feature>
<evidence type="ECO:0000256" key="4">
    <source>
        <dbReference type="ARBA" id="ARBA00023012"/>
    </source>
</evidence>
<dbReference type="Gene3D" id="1.10.10.60">
    <property type="entry name" value="Homeodomain-like"/>
    <property type="match status" value="2"/>
</dbReference>
<reference evidence="11 12" key="1">
    <citation type="submission" date="2018-10" db="EMBL/GenBank/DDBJ databases">
        <title>Phylogenomics of Brevibacillus.</title>
        <authorList>
            <person name="Dunlap C."/>
        </authorList>
    </citation>
    <scope>NUCLEOTIDE SEQUENCE [LARGE SCALE GENOMIC DNA]</scope>
    <source>
        <strain evidence="11 12">JCM 15716</strain>
    </source>
</reference>
<dbReference type="PROSITE" id="PS50110">
    <property type="entry name" value="RESPONSE_REGULATORY"/>
    <property type="match status" value="1"/>
</dbReference>
<dbReference type="RefSeq" id="WP_122917730.1">
    <property type="nucleotide sequence ID" value="NZ_RHHQ01000008.1"/>
</dbReference>
<dbReference type="InterPro" id="IPR020449">
    <property type="entry name" value="Tscrpt_reg_AraC-type_HTH"/>
</dbReference>
<dbReference type="InterPro" id="IPR051552">
    <property type="entry name" value="HptR"/>
</dbReference>
<evidence type="ECO:0000259" key="9">
    <source>
        <dbReference type="PROSITE" id="PS01124"/>
    </source>
</evidence>
<dbReference type="SMART" id="SM00342">
    <property type="entry name" value="HTH_ARAC"/>
    <property type="match status" value="1"/>
</dbReference>
<keyword evidence="4" id="KW-0902">Two-component regulatory system</keyword>
<dbReference type="InterPro" id="IPR011006">
    <property type="entry name" value="CheY-like_superfamily"/>
</dbReference>
<dbReference type="GO" id="GO:0003700">
    <property type="term" value="F:DNA-binding transcription factor activity"/>
    <property type="evidence" value="ECO:0007669"/>
    <property type="project" value="InterPro"/>
</dbReference>
<dbReference type="SMART" id="SM00448">
    <property type="entry name" value="REC"/>
    <property type="match status" value="1"/>
</dbReference>
<dbReference type="GO" id="GO:0005737">
    <property type="term" value="C:cytoplasm"/>
    <property type="evidence" value="ECO:0007669"/>
    <property type="project" value="UniProtKB-SubCell"/>
</dbReference>
<dbReference type="Pfam" id="PF12833">
    <property type="entry name" value="HTH_18"/>
    <property type="match status" value="1"/>
</dbReference>
<dbReference type="SUPFAM" id="SSF52172">
    <property type="entry name" value="CheY-like"/>
    <property type="match status" value="1"/>
</dbReference>
<dbReference type="PANTHER" id="PTHR42713:SF3">
    <property type="entry name" value="TRANSCRIPTIONAL REGULATORY PROTEIN HPTR"/>
    <property type="match status" value="1"/>
</dbReference>
<protein>
    <submittedName>
        <fullName evidence="11">Response regulator</fullName>
    </submittedName>
</protein>
<feature type="domain" description="Response regulatory" evidence="10">
    <location>
        <begin position="3"/>
        <end position="118"/>
    </location>
</feature>
<dbReference type="Proteomes" id="UP000271031">
    <property type="component" value="Unassembled WGS sequence"/>
</dbReference>
<evidence type="ECO:0000259" key="10">
    <source>
        <dbReference type="PROSITE" id="PS50110"/>
    </source>
</evidence>
<sequence length="239" mass="28151">MYKLLIADDEYEFRNGLTRFIPWNQFGFEAVRQAKDGQEVLDIVHSDEIDVILCDIKMPLLSGIDVARELRHSPVKIVFLSGYREFEYAQQALVFGVKNYILKPPKLQELEDVFKTLKEELDHKQVLANEKEALPVETLISKIKRYIEQNYRDATLERAAKFVHLNHHYLSKYFKQKTGENFSDYVIRVKMEKAKEFLADPNSKTYEISEMVGYSCAKNFTRTFRKYAGKSPREYRNLE</sequence>
<keyword evidence="7" id="KW-0804">Transcription</keyword>
<feature type="domain" description="HTH araC/xylS-type" evidence="9">
    <location>
        <begin position="141"/>
        <end position="238"/>
    </location>
</feature>
<dbReference type="GO" id="GO:0043565">
    <property type="term" value="F:sequence-specific DNA binding"/>
    <property type="evidence" value="ECO:0007669"/>
    <property type="project" value="InterPro"/>
</dbReference>
<dbReference type="InterPro" id="IPR001789">
    <property type="entry name" value="Sig_transdc_resp-reg_receiver"/>
</dbReference>
<keyword evidence="6" id="KW-0238">DNA-binding</keyword>
<name>A0A3M8DPW6_9BACL</name>
<dbReference type="OrthoDB" id="159632at2"/>
<dbReference type="InterPro" id="IPR018060">
    <property type="entry name" value="HTH_AraC"/>
</dbReference>
<dbReference type="GO" id="GO:0000160">
    <property type="term" value="P:phosphorelay signal transduction system"/>
    <property type="evidence" value="ECO:0007669"/>
    <property type="project" value="UniProtKB-KW"/>
</dbReference>
<evidence type="ECO:0000256" key="1">
    <source>
        <dbReference type="ARBA" id="ARBA00004496"/>
    </source>
</evidence>
<comment type="subcellular location">
    <subcellularLocation>
        <location evidence="1">Cytoplasm</location>
    </subcellularLocation>
</comment>
<dbReference type="CDD" id="cd17536">
    <property type="entry name" value="REC_YesN-like"/>
    <property type="match status" value="1"/>
</dbReference>
<evidence type="ECO:0000313" key="12">
    <source>
        <dbReference type="Proteomes" id="UP000271031"/>
    </source>
</evidence>
<evidence type="ECO:0000256" key="7">
    <source>
        <dbReference type="ARBA" id="ARBA00023163"/>
    </source>
</evidence>
<dbReference type="EMBL" id="RHHQ01000008">
    <property type="protein sequence ID" value="RNB89475.1"/>
    <property type="molecule type" value="Genomic_DNA"/>
</dbReference>
<organism evidence="11 12">
    <name type="scientific">Brevibacillus fluminis</name>
    <dbReference type="NCBI Taxonomy" id="511487"/>
    <lineage>
        <taxon>Bacteria</taxon>
        <taxon>Bacillati</taxon>
        <taxon>Bacillota</taxon>
        <taxon>Bacilli</taxon>
        <taxon>Bacillales</taxon>
        <taxon>Paenibacillaceae</taxon>
        <taxon>Brevibacillus</taxon>
    </lineage>
</organism>
<keyword evidence="2" id="KW-0963">Cytoplasm</keyword>
<dbReference type="PANTHER" id="PTHR42713">
    <property type="entry name" value="HISTIDINE KINASE-RELATED"/>
    <property type="match status" value="1"/>
</dbReference>
<dbReference type="InterPro" id="IPR009057">
    <property type="entry name" value="Homeodomain-like_sf"/>
</dbReference>
<evidence type="ECO:0000256" key="3">
    <source>
        <dbReference type="ARBA" id="ARBA00022553"/>
    </source>
</evidence>
<dbReference type="SUPFAM" id="SSF46689">
    <property type="entry name" value="Homeodomain-like"/>
    <property type="match status" value="2"/>
</dbReference>
<dbReference type="PRINTS" id="PR00032">
    <property type="entry name" value="HTHARAC"/>
</dbReference>
<keyword evidence="5" id="KW-0805">Transcription regulation</keyword>
<proteinExistence type="predicted"/>
<accession>A0A3M8DPW6</accession>
<gene>
    <name evidence="11" type="ORF">EDM56_09760</name>
</gene>
<evidence type="ECO:0000313" key="11">
    <source>
        <dbReference type="EMBL" id="RNB89475.1"/>
    </source>
</evidence>
<evidence type="ECO:0000256" key="8">
    <source>
        <dbReference type="PROSITE-ProRule" id="PRU00169"/>
    </source>
</evidence>
<dbReference type="Gene3D" id="3.40.50.2300">
    <property type="match status" value="1"/>
</dbReference>
<dbReference type="PROSITE" id="PS01124">
    <property type="entry name" value="HTH_ARAC_FAMILY_2"/>
    <property type="match status" value="1"/>
</dbReference>
<evidence type="ECO:0000256" key="6">
    <source>
        <dbReference type="ARBA" id="ARBA00023125"/>
    </source>
</evidence>
<dbReference type="Pfam" id="PF00072">
    <property type="entry name" value="Response_reg"/>
    <property type="match status" value="1"/>
</dbReference>
<comment type="caution">
    <text evidence="11">The sequence shown here is derived from an EMBL/GenBank/DDBJ whole genome shotgun (WGS) entry which is preliminary data.</text>
</comment>
<evidence type="ECO:0000256" key="5">
    <source>
        <dbReference type="ARBA" id="ARBA00023015"/>
    </source>
</evidence>
<evidence type="ECO:0000256" key="2">
    <source>
        <dbReference type="ARBA" id="ARBA00022490"/>
    </source>
</evidence>
<dbReference type="AlphaFoldDB" id="A0A3M8DPW6"/>
<keyword evidence="3 8" id="KW-0597">Phosphoprotein</keyword>
<keyword evidence="12" id="KW-1185">Reference proteome</keyword>